<proteinExistence type="predicted"/>
<keyword evidence="1" id="KW-0805">Transcription regulation</keyword>
<keyword evidence="2" id="KW-0238">DNA-binding</keyword>
<dbReference type="Gene3D" id="1.10.10.10">
    <property type="entry name" value="Winged helix-like DNA-binding domain superfamily/Winged helix DNA-binding domain"/>
    <property type="match status" value="1"/>
</dbReference>
<keyword evidence="3" id="KW-0804">Transcription</keyword>
<dbReference type="PRINTS" id="PR00035">
    <property type="entry name" value="HTHGNTR"/>
</dbReference>
<dbReference type="InterPro" id="IPR008920">
    <property type="entry name" value="TF_FadR/GntR_C"/>
</dbReference>
<dbReference type="InterPro" id="IPR000524">
    <property type="entry name" value="Tscrpt_reg_HTH_GntR"/>
</dbReference>
<comment type="caution">
    <text evidence="5">The sequence shown here is derived from an EMBL/GenBank/DDBJ whole genome shotgun (WGS) entry which is preliminary data.</text>
</comment>
<dbReference type="EMBL" id="QJRG01000049">
    <property type="protein sequence ID" value="RWU18297.1"/>
    <property type="molecule type" value="Genomic_DNA"/>
</dbReference>
<feature type="domain" description="HTH gntR-type" evidence="4">
    <location>
        <begin position="15"/>
        <end position="83"/>
    </location>
</feature>
<dbReference type="AlphaFoldDB" id="A0A443ZHP6"/>
<sequence length="246" mass="27522">MIDIREQPAPRRKRQSLSRTLVAELSRQISEALITRGEKLPTESQMMATYQVSRTVVREAISRLQAAGLVETRQGVGTFVLGSHNSHGLCVDPATIATLRDMIDVLEFRASLEMEAAGLAASRCSDAAIELLRQALEAFRQATHPSDRVASDFRFHYQIALATGNRYYTDILSHFGPGLLPRTRLNAALLTPSDPDHYQARLIDEHEAIYMAIARRDPDAARAAMRLHLTNSRERLRKAYDQAQPC</sequence>
<dbReference type="Gene3D" id="1.20.120.530">
    <property type="entry name" value="GntR ligand-binding domain-like"/>
    <property type="match status" value="1"/>
</dbReference>
<evidence type="ECO:0000259" key="4">
    <source>
        <dbReference type="PROSITE" id="PS50949"/>
    </source>
</evidence>
<dbReference type="SMART" id="SM00345">
    <property type="entry name" value="HTH_GNTR"/>
    <property type="match status" value="1"/>
</dbReference>
<evidence type="ECO:0000256" key="3">
    <source>
        <dbReference type="ARBA" id="ARBA00023163"/>
    </source>
</evidence>
<dbReference type="CDD" id="cd07377">
    <property type="entry name" value="WHTH_GntR"/>
    <property type="match status" value="1"/>
</dbReference>
<evidence type="ECO:0000256" key="1">
    <source>
        <dbReference type="ARBA" id="ARBA00023015"/>
    </source>
</evidence>
<dbReference type="GO" id="GO:0003700">
    <property type="term" value="F:DNA-binding transcription factor activity"/>
    <property type="evidence" value="ECO:0007669"/>
    <property type="project" value="InterPro"/>
</dbReference>
<dbReference type="Proteomes" id="UP000288983">
    <property type="component" value="Unassembled WGS sequence"/>
</dbReference>
<dbReference type="SUPFAM" id="SSF48008">
    <property type="entry name" value="GntR ligand-binding domain-like"/>
    <property type="match status" value="1"/>
</dbReference>
<dbReference type="InterPro" id="IPR036390">
    <property type="entry name" value="WH_DNA-bd_sf"/>
</dbReference>
<organism evidence="5 6">
    <name type="scientific">Pseudomonas alkylphenolica</name>
    <dbReference type="NCBI Taxonomy" id="237609"/>
    <lineage>
        <taxon>Bacteria</taxon>
        <taxon>Pseudomonadati</taxon>
        <taxon>Pseudomonadota</taxon>
        <taxon>Gammaproteobacteria</taxon>
        <taxon>Pseudomonadales</taxon>
        <taxon>Pseudomonadaceae</taxon>
        <taxon>Pseudomonas</taxon>
    </lineage>
</organism>
<evidence type="ECO:0000313" key="6">
    <source>
        <dbReference type="Proteomes" id="UP000288983"/>
    </source>
</evidence>
<dbReference type="InterPro" id="IPR011711">
    <property type="entry name" value="GntR_C"/>
</dbReference>
<accession>A0A443ZHP6</accession>
<dbReference type="Pfam" id="PF07729">
    <property type="entry name" value="FCD"/>
    <property type="match status" value="1"/>
</dbReference>
<dbReference type="InterPro" id="IPR036388">
    <property type="entry name" value="WH-like_DNA-bd_sf"/>
</dbReference>
<dbReference type="GO" id="GO:0003677">
    <property type="term" value="F:DNA binding"/>
    <property type="evidence" value="ECO:0007669"/>
    <property type="project" value="UniProtKB-KW"/>
</dbReference>
<dbReference type="OrthoDB" id="1040417at2"/>
<reference evidence="5 6" key="1">
    <citation type="submission" date="2018-06" db="EMBL/GenBank/DDBJ databases">
        <title>Bacteria isolated from soil of Wuhan.</title>
        <authorList>
            <person name="Wei X."/>
            <person name="Chunhua H."/>
        </authorList>
    </citation>
    <scope>NUCLEOTIDE SEQUENCE [LARGE SCALE GENOMIC DNA]</scope>
    <source>
        <strain evidence="6">xwS2</strain>
    </source>
</reference>
<gene>
    <name evidence="5" type="ORF">DM813_26990</name>
</gene>
<dbReference type="PROSITE" id="PS50949">
    <property type="entry name" value="HTH_GNTR"/>
    <property type="match status" value="1"/>
</dbReference>
<dbReference type="SUPFAM" id="SSF46785">
    <property type="entry name" value="Winged helix' DNA-binding domain"/>
    <property type="match status" value="1"/>
</dbReference>
<dbReference type="RefSeq" id="WP_128326409.1">
    <property type="nucleotide sequence ID" value="NZ_QJRG01000049.1"/>
</dbReference>
<dbReference type="PANTHER" id="PTHR43537:SF5">
    <property type="entry name" value="UXU OPERON TRANSCRIPTIONAL REGULATOR"/>
    <property type="match status" value="1"/>
</dbReference>
<evidence type="ECO:0000313" key="5">
    <source>
        <dbReference type="EMBL" id="RWU18297.1"/>
    </source>
</evidence>
<protein>
    <submittedName>
        <fullName evidence="5">GntR family transcriptional regulator</fullName>
    </submittedName>
</protein>
<name>A0A443ZHP6_9PSED</name>
<dbReference type="Pfam" id="PF00392">
    <property type="entry name" value="GntR"/>
    <property type="match status" value="1"/>
</dbReference>
<evidence type="ECO:0000256" key="2">
    <source>
        <dbReference type="ARBA" id="ARBA00023125"/>
    </source>
</evidence>
<dbReference type="SMART" id="SM00895">
    <property type="entry name" value="FCD"/>
    <property type="match status" value="1"/>
</dbReference>
<dbReference type="PANTHER" id="PTHR43537">
    <property type="entry name" value="TRANSCRIPTIONAL REGULATOR, GNTR FAMILY"/>
    <property type="match status" value="1"/>
</dbReference>